<sequence>MGTRGTGGRSVLGPVAWRYMSAPGPTIVKRVPALHRRRALAQRRQGAALGRRGDRDFGAALEADMSAGAPGSTGPGRPAR</sequence>
<protein>
    <submittedName>
        <fullName evidence="2">Uncharacterized protein</fullName>
    </submittedName>
</protein>
<dbReference type="AlphaFoldDB" id="A0AAV7WNT5"/>
<organism evidence="2 3">
    <name type="scientific">Pleurodeles waltl</name>
    <name type="common">Iberian ribbed newt</name>
    <dbReference type="NCBI Taxonomy" id="8319"/>
    <lineage>
        <taxon>Eukaryota</taxon>
        <taxon>Metazoa</taxon>
        <taxon>Chordata</taxon>
        <taxon>Craniata</taxon>
        <taxon>Vertebrata</taxon>
        <taxon>Euteleostomi</taxon>
        <taxon>Amphibia</taxon>
        <taxon>Batrachia</taxon>
        <taxon>Caudata</taxon>
        <taxon>Salamandroidea</taxon>
        <taxon>Salamandridae</taxon>
        <taxon>Pleurodelinae</taxon>
        <taxon>Pleurodeles</taxon>
    </lineage>
</organism>
<dbReference type="Proteomes" id="UP001066276">
    <property type="component" value="Chromosome 1_1"/>
</dbReference>
<proteinExistence type="predicted"/>
<evidence type="ECO:0000256" key="1">
    <source>
        <dbReference type="SAM" id="MobiDB-lite"/>
    </source>
</evidence>
<evidence type="ECO:0000313" key="3">
    <source>
        <dbReference type="Proteomes" id="UP001066276"/>
    </source>
</evidence>
<gene>
    <name evidence="2" type="ORF">NDU88_003327</name>
</gene>
<comment type="caution">
    <text evidence="2">The sequence shown here is derived from an EMBL/GenBank/DDBJ whole genome shotgun (WGS) entry which is preliminary data.</text>
</comment>
<name>A0AAV7WNT5_PLEWA</name>
<dbReference type="EMBL" id="JANPWB010000001">
    <property type="protein sequence ID" value="KAJ1215719.1"/>
    <property type="molecule type" value="Genomic_DNA"/>
</dbReference>
<accession>A0AAV7WNT5</accession>
<keyword evidence="3" id="KW-1185">Reference proteome</keyword>
<feature type="region of interest" description="Disordered" evidence="1">
    <location>
        <begin position="59"/>
        <end position="80"/>
    </location>
</feature>
<evidence type="ECO:0000313" key="2">
    <source>
        <dbReference type="EMBL" id="KAJ1215719.1"/>
    </source>
</evidence>
<reference evidence="2" key="1">
    <citation type="journal article" date="2022" name="bioRxiv">
        <title>Sequencing and chromosome-scale assembly of the giantPleurodeles waltlgenome.</title>
        <authorList>
            <person name="Brown T."/>
            <person name="Elewa A."/>
            <person name="Iarovenko S."/>
            <person name="Subramanian E."/>
            <person name="Araus A.J."/>
            <person name="Petzold A."/>
            <person name="Susuki M."/>
            <person name="Suzuki K.-i.T."/>
            <person name="Hayashi T."/>
            <person name="Toyoda A."/>
            <person name="Oliveira C."/>
            <person name="Osipova E."/>
            <person name="Leigh N.D."/>
            <person name="Simon A."/>
            <person name="Yun M.H."/>
        </authorList>
    </citation>
    <scope>NUCLEOTIDE SEQUENCE</scope>
    <source>
        <strain evidence="2">20211129_DDA</strain>
        <tissue evidence="2">Liver</tissue>
    </source>
</reference>